<reference evidence="2 3" key="1">
    <citation type="submission" date="2017-07" db="EMBL/GenBank/DDBJ databases">
        <authorList>
            <person name="Sun Z.S."/>
            <person name="Albrecht U."/>
            <person name="Echele G."/>
            <person name="Lee C.C."/>
        </authorList>
    </citation>
    <scope>NUCLEOTIDE SEQUENCE [LARGE SCALE GENOMIC DNA]</scope>
    <source>
        <strain evidence="2 3">DSM 14827</strain>
    </source>
</reference>
<dbReference type="SMART" id="SM01034">
    <property type="entry name" value="BLUF"/>
    <property type="match status" value="1"/>
</dbReference>
<dbReference type="Proteomes" id="UP000198307">
    <property type="component" value="Unassembled WGS sequence"/>
</dbReference>
<sequence length="140" mass="15840">MINDFDAASGLSFFLYRSAARPDIGNGDLTRILSVARSRNKAAGLTGCLHHEDGLFFQWLEGPHAGLRPVIESILRDDRHHDVTVLNEGPLDVRRFEDWQMRFSDRDRKSLMDWFAAQSMSTVDRNEYAGGVVAFLQSIV</sequence>
<dbReference type="InterPro" id="IPR036046">
    <property type="entry name" value="Acylphosphatase-like_dom_sf"/>
</dbReference>
<dbReference type="GO" id="GO:0071949">
    <property type="term" value="F:FAD binding"/>
    <property type="evidence" value="ECO:0007669"/>
    <property type="project" value="InterPro"/>
</dbReference>
<dbReference type="GO" id="GO:0009882">
    <property type="term" value="F:blue light photoreceptor activity"/>
    <property type="evidence" value="ECO:0007669"/>
    <property type="project" value="InterPro"/>
</dbReference>
<dbReference type="Pfam" id="PF04940">
    <property type="entry name" value="BLUF"/>
    <property type="match status" value="1"/>
</dbReference>
<evidence type="ECO:0000313" key="2">
    <source>
        <dbReference type="EMBL" id="SNT72741.1"/>
    </source>
</evidence>
<evidence type="ECO:0000259" key="1">
    <source>
        <dbReference type="PROSITE" id="PS50925"/>
    </source>
</evidence>
<dbReference type="PROSITE" id="PS50925">
    <property type="entry name" value="BLUF"/>
    <property type="match status" value="1"/>
</dbReference>
<dbReference type="EMBL" id="FZQB01000003">
    <property type="protein sequence ID" value="SNT72741.1"/>
    <property type="molecule type" value="Genomic_DNA"/>
</dbReference>
<dbReference type="SUPFAM" id="SSF54975">
    <property type="entry name" value="Acylphosphatase/BLUF domain-like"/>
    <property type="match status" value="1"/>
</dbReference>
<dbReference type="RefSeq" id="WP_179217655.1">
    <property type="nucleotide sequence ID" value="NZ_CP067129.1"/>
</dbReference>
<gene>
    <name evidence="2" type="ORF">SAMN05444959_103241</name>
</gene>
<keyword evidence="3" id="KW-1185">Reference proteome</keyword>
<dbReference type="AlphaFoldDB" id="A0A239PR25"/>
<evidence type="ECO:0000313" key="3">
    <source>
        <dbReference type="Proteomes" id="UP000198307"/>
    </source>
</evidence>
<dbReference type="InterPro" id="IPR007024">
    <property type="entry name" value="BLUF_domain"/>
</dbReference>
<dbReference type="Gene3D" id="3.30.70.100">
    <property type="match status" value="1"/>
</dbReference>
<accession>A0A239PR25</accession>
<proteinExistence type="predicted"/>
<feature type="domain" description="BLUF" evidence="1">
    <location>
        <begin position="11"/>
        <end position="102"/>
    </location>
</feature>
<organism evidence="2 3">
    <name type="scientific">Paracoccus seriniphilus</name>
    <dbReference type="NCBI Taxonomy" id="184748"/>
    <lineage>
        <taxon>Bacteria</taxon>
        <taxon>Pseudomonadati</taxon>
        <taxon>Pseudomonadota</taxon>
        <taxon>Alphaproteobacteria</taxon>
        <taxon>Rhodobacterales</taxon>
        <taxon>Paracoccaceae</taxon>
        <taxon>Paracoccus</taxon>
    </lineage>
</organism>
<protein>
    <submittedName>
        <fullName evidence="2">Sensors of blue-light using FAD</fullName>
    </submittedName>
</protein>
<name>A0A239PR25_9RHOB</name>